<accession>A0A6M8U8Z8</accession>
<dbReference type="InterPro" id="IPR041436">
    <property type="entry name" value="RNAse_A_bac"/>
</dbReference>
<reference evidence="2 3" key="1">
    <citation type="submission" date="2020-06" db="EMBL/GenBank/DDBJ databases">
        <title>Genome sequence of Paramixta manurensis strain PD-1.</title>
        <authorList>
            <person name="Lee C.W."/>
            <person name="Kim J."/>
        </authorList>
    </citation>
    <scope>NUCLEOTIDE SEQUENCE [LARGE SCALE GENOMIC DNA]</scope>
    <source>
        <strain evidence="2 3">PD-1</strain>
    </source>
</reference>
<name>A0A6M8U8Z8_9GAMM</name>
<gene>
    <name evidence="2" type="ORF">PMPD1_2243</name>
</gene>
<feature type="domain" description="Bacterial CdiA-CT RNAse A" evidence="1">
    <location>
        <begin position="41"/>
        <end position="101"/>
    </location>
</feature>
<dbReference type="Proteomes" id="UP000505325">
    <property type="component" value="Chromosome"/>
</dbReference>
<evidence type="ECO:0000313" key="2">
    <source>
        <dbReference type="EMBL" id="QKJ87188.1"/>
    </source>
</evidence>
<proteinExistence type="predicted"/>
<dbReference type="RefSeq" id="WP_354292597.1">
    <property type="nucleotide sequence ID" value="NZ_CP054212.1"/>
</dbReference>
<dbReference type="KEGG" id="pmak:PMPD1_2243"/>
<dbReference type="AlphaFoldDB" id="A0A6M8U8Z8"/>
<sequence>MPSTSELACFVKCRILLLHFKCGRALLCSKNRFSVGYFSFSKRIRNTFSLGMNAKMELDRIFASQTGILACRVSQKAFPCYKVRIILQFENWNGKPYFVLTQGRRWKQRNSGSFIISSPNAAH</sequence>
<protein>
    <recommendedName>
        <fullName evidence="1">Bacterial CdiA-CT RNAse A domain-containing protein</fullName>
    </recommendedName>
</protein>
<dbReference type="Pfam" id="PF18431">
    <property type="entry name" value="RNAse_A_bac"/>
    <property type="match status" value="1"/>
</dbReference>
<organism evidence="2 3">
    <name type="scientific">Paramixta manurensis</name>
    <dbReference type="NCBI Taxonomy" id="2740817"/>
    <lineage>
        <taxon>Bacteria</taxon>
        <taxon>Pseudomonadati</taxon>
        <taxon>Pseudomonadota</taxon>
        <taxon>Gammaproteobacteria</taxon>
        <taxon>Enterobacterales</taxon>
        <taxon>Erwiniaceae</taxon>
        <taxon>Paramixta</taxon>
    </lineage>
</organism>
<evidence type="ECO:0000313" key="3">
    <source>
        <dbReference type="Proteomes" id="UP000505325"/>
    </source>
</evidence>
<dbReference type="EMBL" id="CP054212">
    <property type="protein sequence ID" value="QKJ87188.1"/>
    <property type="molecule type" value="Genomic_DNA"/>
</dbReference>
<evidence type="ECO:0000259" key="1">
    <source>
        <dbReference type="Pfam" id="PF18431"/>
    </source>
</evidence>
<keyword evidence="3" id="KW-1185">Reference proteome</keyword>